<name>A0A8X6VUG5_TRICX</name>
<sequence>MEGKRSSVNETETGFEANCNVYKEDNCDRGAQAASVFFSVNDYRKAPIAIGMTSTVGDLTYGENADMHFMCGLANGNGGAALHHAQFPERRMPDYRIFQ</sequence>
<evidence type="ECO:0000313" key="2">
    <source>
        <dbReference type="Proteomes" id="UP000887159"/>
    </source>
</evidence>
<comment type="caution">
    <text evidence="1">The sequence shown here is derived from an EMBL/GenBank/DDBJ whole genome shotgun (WGS) entry which is preliminary data.</text>
</comment>
<dbReference type="Proteomes" id="UP000887159">
    <property type="component" value="Unassembled WGS sequence"/>
</dbReference>
<keyword evidence="2" id="KW-1185">Reference proteome</keyword>
<proteinExistence type="predicted"/>
<dbReference type="EMBL" id="BMAU01021361">
    <property type="protein sequence ID" value="GFY22640.1"/>
    <property type="molecule type" value="Genomic_DNA"/>
</dbReference>
<reference evidence="1" key="1">
    <citation type="submission" date="2020-08" db="EMBL/GenBank/DDBJ databases">
        <title>Multicomponent nature underlies the extraordinary mechanical properties of spider dragline silk.</title>
        <authorList>
            <person name="Kono N."/>
            <person name="Nakamura H."/>
            <person name="Mori M."/>
            <person name="Yoshida Y."/>
            <person name="Ohtoshi R."/>
            <person name="Malay A.D."/>
            <person name="Moran D.A.P."/>
            <person name="Tomita M."/>
            <person name="Numata K."/>
            <person name="Arakawa K."/>
        </authorList>
    </citation>
    <scope>NUCLEOTIDE SEQUENCE</scope>
</reference>
<dbReference type="AlphaFoldDB" id="A0A8X6VUG5"/>
<evidence type="ECO:0000313" key="1">
    <source>
        <dbReference type="EMBL" id="GFY22640.1"/>
    </source>
</evidence>
<organism evidence="1 2">
    <name type="scientific">Trichonephila clavipes</name>
    <name type="common">Golden silk orbweaver</name>
    <name type="synonym">Nephila clavipes</name>
    <dbReference type="NCBI Taxonomy" id="2585209"/>
    <lineage>
        <taxon>Eukaryota</taxon>
        <taxon>Metazoa</taxon>
        <taxon>Ecdysozoa</taxon>
        <taxon>Arthropoda</taxon>
        <taxon>Chelicerata</taxon>
        <taxon>Arachnida</taxon>
        <taxon>Araneae</taxon>
        <taxon>Araneomorphae</taxon>
        <taxon>Entelegynae</taxon>
        <taxon>Araneoidea</taxon>
        <taxon>Nephilidae</taxon>
        <taxon>Trichonephila</taxon>
    </lineage>
</organism>
<protein>
    <submittedName>
        <fullName evidence="1">Uncharacterized protein</fullName>
    </submittedName>
</protein>
<gene>
    <name evidence="1" type="ORF">TNCV_2179011</name>
</gene>
<accession>A0A8X6VUG5</accession>